<keyword evidence="4" id="KW-1185">Reference proteome</keyword>
<feature type="transmembrane region" description="Helical" evidence="1">
    <location>
        <begin position="258"/>
        <end position="278"/>
    </location>
</feature>
<accession>A0AAV8UUL4</accession>
<gene>
    <name evidence="3" type="ORF">NDN08_002244</name>
</gene>
<dbReference type="EMBL" id="JAMWBK010000004">
    <property type="protein sequence ID" value="KAJ8905739.1"/>
    <property type="molecule type" value="Genomic_DNA"/>
</dbReference>
<protein>
    <recommendedName>
        <fullName evidence="2">TPM domain-containing protein</fullName>
    </recommendedName>
</protein>
<sequence>MLGFVGYEFVRLRRRLEENRCAGSKATVRAGLDHGRRLAAAGLVASVLLGGSPVAFAVDPVLDYGRALTTGEKARLITDLQDFEEKTGYRIRVLVQKPTGVLTEPKTIWPVDENTVVVLADPKTGNLLDFRIGRNVSKKLTQTFWLELQSRYGNMFYVKDNGADRAILGAIGDIKTCMMRPEGCVQVPGYSRDQFALSAIITAVAGAVAGLAPRQGGKKAFDVAWLVVFSPFWGFLLAAFGIGPIVQREGWLNADLGANLAIFFGVAVISYFGSARVFPPQEDSEQT</sequence>
<reference evidence="3 4" key="1">
    <citation type="journal article" date="2023" name="Nat. Commun.">
        <title>Origin of minicircular mitochondrial genomes in red algae.</title>
        <authorList>
            <person name="Lee Y."/>
            <person name="Cho C.H."/>
            <person name="Lee Y.M."/>
            <person name="Park S.I."/>
            <person name="Yang J.H."/>
            <person name="West J.A."/>
            <person name="Bhattacharya D."/>
            <person name="Yoon H.S."/>
        </authorList>
    </citation>
    <scope>NUCLEOTIDE SEQUENCE [LARGE SCALE GENOMIC DNA]</scope>
    <source>
        <strain evidence="3 4">CCMP1338</strain>
        <tissue evidence="3">Whole cell</tissue>
    </source>
</reference>
<feature type="transmembrane region" description="Helical" evidence="1">
    <location>
        <begin position="195"/>
        <end position="212"/>
    </location>
</feature>
<keyword evidence="1" id="KW-1133">Transmembrane helix</keyword>
<proteinExistence type="predicted"/>
<evidence type="ECO:0000256" key="1">
    <source>
        <dbReference type="SAM" id="Phobius"/>
    </source>
</evidence>
<organism evidence="3 4">
    <name type="scientific">Rhodosorus marinus</name>
    <dbReference type="NCBI Taxonomy" id="101924"/>
    <lineage>
        <taxon>Eukaryota</taxon>
        <taxon>Rhodophyta</taxon>
        <taxon>Stylonematophyceae</taxon>
        <taxon>Stylonematales</taxon>
        <taxon>Stylonemataceae</taxon>
        <taxon>Rhodosorus</taxon>
    </lineage>
</organism>
<feature type="domain" description="TPM" evidence="2">
    <location>
        <begin position="61"/>
        <end position="174"/>
    </location>
</feature>
<evidence type="ECO:0000313" key="3">
    <source>
        <dbReference type="EMBL" id="KAJ8905739.1"/>
    </source>
</evidence>
<evidence type="ECO:0000313" key="4">
    <source>
        <dbReference type="Proteomes" id="UP001157974"/>
    </source>
</evidence>
<dbReference type="PANTHER" id="PTHR35514">
    <property type="entry name" value="THYLAKOID LUMENAL 15.0 KDA PROTEIN 2, CHLOROPLASTIC"/>
    <property type="match status" value="1"/>
</dbReference>
<keyword evidence="1" id="KW-0812">Transmembrane</keyword>
<dbReference type="AlphaFoldDB" id="A0AAV8UUL4"/>
<evidence type="ECO:0000259" key="2">
    <source>
        <dbReference type="Pfam" id="PF04536"/>
    </source>
</evidence>
<comment type="caution">
    <text evidence="3">The sequence shown here is derived from an EMBL/GenBank/DDBJ whole genome shotgun (WGS) entry which is preliminary data.</text>
</comment>
<dbReference type="Pfam" id="PF04536">
    <property type="entry name" value="TPM_phosphatase"/>
    <property type="match status" value="1"/>
</dbReference>
<keyword evidence="1" id="KW-0472">Membrane</keyword>
<feature type="transmembrane region" description="Helical" evidence="1">
    <location>
        <begin position="224"/>
        <end position="246"/>
    </location>
</feature>
<dbReference type="Proteomes" id="UP001157974">
    <property type="component" value="Unassembled WGS sequence"/>
</dbReference>
<name>A0AAV8UUL4_9RHOD</name>
<dbReference type="InterPro" id="IPR007621">
    <property type="entry name" value="TPM_dom"/>
</dbReference>
<dbReference type="PANTHER" id="PTHR35514:SF1">
    <property type="entry name" value="THYLAKOID LUMENAL 15.0 KDA PROTEIN 2, CHLOROPLASTIC"/>
    <property type="match status" value="1"/>
</dbReference>